<dbReference type="Gene3D" id="3.30.420.40">
    <property type="match status" value="2"/>
</dbReference>
<dbReference type="Proteomes" id="UP000237104">
    <property type="component" value="Unassembled WGS sequence"/>
</dbReference>
<proteinExistence type="inferred from homology"/>
<evidence type="ECO:0000313" key="3">
    <source>
        <dbReference type="Proteomes" id="UP000237104"/>
    </source>
</evidence>
<organism evidence="2 3">
    <name type="scientific">Cryobacterium zongtaii</name>
    <dbReference type="NCBI Taxonomy" id="1259217"/>
    <lineage>
        <taxon>Bacteria</taxon>
        <taxon>Bacillati</taxon>
        <taxon>Actinomycetota</taxon>
        <taxon>Actinomycetes</taxon>
        <taxon>Micrococcales</taxon>
        <taxon>Microbacteriaceae</taxon>
        <taxon>Cryobacterium</taxon>
    </lineage>
</organism>
<dbReference type="Pfam" id="PF00480">
    <property type="entry name" value="ROK"/>
    <property type="match status" value="1"/>
</dbReference>
<protein>
    <recommendedName>
        <fullName evidence="4">ROK family transcriptional regulator</fullName>
    </recommendedName>
</protein>
<evidence type="ECO:0000256" key="1">
    <source>
        <dbReference type="ARBA" id="ARBA00006479"/>
    </source>
</evidence>
<dbReference type="OrthoDB" id="4083144at2"/>
<dbReference type="AlphaFoldDB" id="A0A2S3ZDT6"/>
<accession>A0A2S3ZDT6</accession>
<evidence type="ECO:0000313" key="2">
    <source>
        <dbReference type="EMBL" id="POH64668.1"/>
    </source>
</evidence>
<comment type="caution">
    <text evidence="2">The sequence shown here is derived from an EMBL/GenBank/DDBJ whole genome shotgun (WGS) entry which is preliminary data.</text>
</comment>
<sequence length="429" mass="44620">MVSPRHQKCGGRGVFAVTRESTRSVDRTRSLVIDGIRSAGEISRVELAGRTGLTEATISTVVRKAIDDGLVIEVGQGVSTGGKRRTILAINSSARHAVGVSLARSRIALVLTDLSGVVIAVSESEGARDTDPLTVTERLAREIATFLEAHDIDPRSVVGVGIASPGPLDCAVGELRGLQPGPLWRGFALEERLENLTGLRVLLDNDATCAALGDYWTTLHDASPPVSATVYMADGIGAGILVEGRVFHGSSSNPGELGHISLDINGPQCHCGAQGCVEVFASPAAVAAAAMRNPDLVASLELSDDPDVDRRTFEAVASAAISGDKIARGLIEASATYLGAGIVTLSNLLDLDEIHLSGPGFAIAGEIYAEIVRDMLRRGTFMRSIHPVAVKLSDLGVNAAAIGAAALVMQHQITPHSAISSRRADVAAG</sequence>
<name>A0A2S3ZDT6_9MICO</name>
<dbReference type="InterPro" id="IPR049874">
    <property type="entry name" value="ROK_cs"/>
</dbReference>
<dbReference type="EMBL" id="PPXF01000045">
    <property type="protein sequence ID" value="POH64668.1"/>
    <property type="molecule type" value="Genomic_DNA"/>
</dbReference>
<dbReference type="PANTHER" id="PTHR18964">
    <property type="entry name" value="ROK (REPRESSOR, ORF, KINASE) FAMILY"/>
    <property type="match status" value="1"/>
</dbReference>
<dbReference type="SUPFAM" id="SSF46785">
    <property type="entry name" value="Winged helix' DNA-binding domain"/>
    <property type="match status" value="1"/>
</dbReference>
<comment type="similarity">
    <text evidence="1">Belongs to the ROK (NagC/XylR) family.</text>
</comment>
<dbReference type="InterPro" id="IPR043129">
    <property type="entry name" value="ATPase_NBD"/>
</dbReference>
<dbReference type="Gene3D" id="1.10.10.10">
    <property type="entry name" value="Winged helix-like DNA-binding domain superfamily/Winged helix DNA-binding domain"/>
    <property type="match status" value="1"/>
</dbReference>
<dbReference type="SUPFAM" id="SSF53067">
    <property type="entry name" value="Actin-like ATPase domain"/>
    <property type="match status" value="1"/>
</dbReference>
<reference evidence="2 3" key="1">
    <citation type="submission" date="2018-01" db="EMBL/GenBank/DDBJ databases">
        <title>Cryobacterium sp. nov., from glaciers in China.</title>
        <authorList>
            <person name="Liu Q."/>
            <person name="Xin Y.-H."/>
        </authorList>
    </citation>
    <scope>NUCLEOTIDE SEQUENCE [LARGE SCALE GENOMIC DNA]</scope>
    <source>
        <strain evidence="2 3">TMB1-8</strain>
    </source>
</reference>
<dbReference type="InterPro" id="IPR000600">
    <property type="entry name" value="ROK"/>
</dbReference>
<evidence type="ECO:0008006" key="4">
    <source>
        <dbReference type="Google" id="ProtNLM"/>
    </source>
</evidence>
<dbReference type="PROSITE" id="PS01125">
    <property type="entry name" value="ROK"/>
    <property type="match status" value="1"/>
</dbReference>
<dbReference type="InterPro" id="IPR036388">
    <property type="entry name" value="WH-like_DNA-bd_sf"/>
</dbReference>
<dbReference type="InterPro" id="IPR036390">
    <property type="entry name" value="WH_DNA-bd_sf"/>
</dbReference>
<dbReference type="PANTHER" id="PTHR18964:SF149">
    <property type="entry name" value="BIFUNCTIONAL UDP-N-ACETYLGLUCOSAMINE 2-EPIMERASE_N-ACETYLMANNOSAMINE KINASE"/>
    <property type="match status" value="1"/>
</dbReference>
<gene>
    <name evidence="2" type="ORF">C3B59_09480</name>
</gene>